<dbReference type="EMBL" id="CVRI01000018">
    <property type="protein sequence ID" value="CRK90283.1"/>
    <property type="molecule type" value="Genomic_DNA"/>
</dbReference>
<evidence type="ECO:0000313" key="1">
    <source>
        <dbReference type="EMBL" id="CRK90283.1"/>
    </source>
</evidence>
<proteinExistence type="predicted"/>
<gene>
    <name evidence="1" type="ORF">CLUMA_CG004104</name>
</gene>
<organism evidence="1 2">
    <name type="scientific">Clunio marinus</name>
    <dbReference type="NCBI Taxonomy" id="568069"/>
    <lineage>
        <taxon>Eukaryota</taxon>
        <taxon>Metazoa</taxon>
        <taxon>Ecdysozoa</taxon>
        <taxon>Arthropoda</taxon>
        <taxon>Hexapoda</taxon>
        <taxon>Insecta</taxon>
        <taxon>Pterygota</taxon>
        <taxon>Neoptera</taxon>
        <taxon>Endopterygota</taxon>
        <taxon>Diptera</taxon>
        <taxon>Nematocera</taxon>
        <taxon>Chironomoidea</taxon>
        <taxon>Chironomidae</taxon>
        <taxon>Clunio</taxon>
    </lineage>
</organism>
<keyword evidence="2" id="KW-1185">Reference proteome</keyword>
<dbReference type="Proteomes" id="UP000183832">
    <property type="component" value="Unassembled WGS sequence"/>
</dbReference>
<reference evidence="1 2" key="1">
    <citation type="submission" date="2015-04" db="EMBL/GenBank/DDBJ databases">
        <authorList>
            <person name="Syromyatnikov M.Y."/>
            <person name="Popov V.N."/>
        </authorList>
    </citation>
    <scope>NUCLEOTIDE SEQUENCE [LARGE SCALE GENOMIC DNA]</scope>
</reference>
<name>A0A1J1HQN6_9DIPT</name>
<evidence type="ECO:0000313" key="2">
    <source>
        <dbReference type="Proteomes" id="UP000183832"/>
    </source>
</evidence>
<accession>A0A1J1HQN6</accession>
<sequence>MSALSVGIVCFSVVYFNNNHRSFYHSKDDFVIQHRQHKLFVLNYAYCFQLGRHYSNESKEFLLEVNEF</sequence>
<dbReference type="AlphaFoldDB" id="A0A1J1HQN6"/>
<protein>
    <submittedName>
        <fullName evidence="1">CLUMA_CG004104, isoform A</fullName>
    </submittedName>
</protein>